<organism evidence="3 4">
    <name type="scientific">Clostridium aceticum</name>
    <dbReference type="NCBI Taxonomy" id="84022"/>
    <lineage>
        <taxon>Bacteria</taxon>
        <taxon>Bacillati</taxon>
        <taxon>Bacillota</taxon>
        <taxon>Clostridia</taxon>
        <taxon>Eubacteriales</taxon>
        <taxon>Clostridiaceae</taxon>
        <taxon>Clostridium</taxon>
    </lineage>
</organism>
<dbReference type="EMBL" id="CP009687">
    <property type="protein sequence ID" value="AKL96918.1"/>
    <property type="molecule type" value="Genomic_DNA"/>
</dbReference>
<dbReference type="GO" id="GO:0008483">
    <property type="term" value="F:transaminase activity"/>
    <property type="evidence" value="ECO:0007669"/>
    <property type="project" value="UniProtKB-KW"/>
</dbReference>
<dbReference type="RefSeq" id="WP_044824327.1">
    <property type="nucleotide sequence ID" value="NZ_CP009687.1"/>
</dbReference>
<dbReference type="AlphaFoldDB" id="A0A0D8IC21"/>
<protein>
    <recommendedName>
        <fullName evidence="1">Aminotransferase</fullName>
        <ecNumber evidence="1">2.6.1.-</ecNumber>
    </recommendedName>
</protein>
<comment type="similarity">
    <text evidence="1">Belongs to the class-I pyridoxal-phosphate-dependent aminotransferase family.</text>
</comment>
<dbReference type="KEGG" id="cace:CACET_c34750"/>
<dbReference type="STRING" id="84022.CACET_c34750"/>
<dbReference type="PROSITE" id="PS00105">
    <property type="entry name" value="AA_TRANSFER_CLASS_1"/>
    <property type="match status" value="1"/>
</dbReference>
<dbReference type="Gene3D" id="3.40.640.10">
    <property type="entry name" value="Type I PLP-dependent aspartate aminotransferase-like (Major domain)"/>
    <property type="match status" value="1"/>
</dbReference>
<dbReference type="Proteomes" id="UP000035704">
    <property type="component" value="Chromosome"/>
</dbReference>
<comment type="cofactor">
    <cofactor evidence="1">
        <name>pyridoxal 5'-phosphate</name>
        <dbReference type="ChEBI" id="CHEBI:597326"/>
    </cofactor>
</comment>
<proteinExistence type="inferred from homology"/>
<accession>A0A0D8IC21</accession>
<dbReference type="OrthoDB" id="9802328at2"/>
<evidence type="ECO:0000313" key="3">
    <source>
        <dbReference type="EMBL" id="AKL96918.1"/>
    </source>
</evidence>
<dbReference type="Pfam" id="PF00155">
    <property type="entry name" value="Aminotran_1_2"/>
    <property type="match status" value="1"/>
</dbReference>
<dbReference type="InterPro" id="IPR004839">
    <property type="entry name" value="Aminotransferase_I/II_large"/>
</dbReference>
<dbReference type="PANTHER" id="PTHR42691:SF1">
    <property type="entry name" value="ASPARTATE AMINOTRANSFERASE YHDR-RELATED"/>
    <property type="match status" value="1"/>
</dbReference>
<evidence type="ECO:0000313" key="4">
    <source>
        <dbReference type="Proteomes" id="UP000035704"/>
    </source>
</evidence>
<dbReference type="EC" id="2.6.1.-" evidence="1"/>
<keyword evidence="4" id="KW-1185">Reference proteome</keyword>
<gene>
    <name evidence="3" type="ORF">CACET_c34750</name>
</gene>
<dbReference type="PATRIC" id="fig|84022.5.peg.3669"/>
<keyword evidence="1 3" id="KW-0808">Transferase</keyword>
<dbReference type="GO" id="GO:0030170">
    <property type="term" value="F:pyridoxal phosphate binding"/>
    <property type="evidence" value="ECO:0007669"/>
    <property type="project" value="InterPro"/>
</dbReference>
<dbReference type="InterPro" id="IPR015424">
    <property type="entry name" value="PyrdxlP-dep_Trfase"/>
</dbReference>
<dbReference type="InterPro" id="IPR004838">
    <property type="entry name" value="NHTrfase_class1_PyrdxlP-BS"/>
</dbReference>
<dbReference type="NCBIfam" id="NF005305">
    <property type="entry name" value="PRK06836.1"/>
    <property type="match status" value="1"/>
</dbReference>
<dbReference type="SUPFAM" id="SSF53383">
    <property type="entry name" value="PLP-dependent transferases"/>
    <property type="match status" value="1"/>
</dbReference>
<dbReference type="Gene3D" id="3.90.1150.10">
    <property type="entry name" value="Aspartate Aminotransferase, domain 1"/>
    <property type="match status" value="2"/>
</dbReference>
<dbReference type="InterPro" id="IPR015421">
    <property type="entry name" value="PyrdxlP-dep_Trfase_major"/>
</dbReference>
<evidence type="ECO:0000259" key="2">
    <source>
        <dbReference type="Pfam" id="PF00155"/>
    </source>
</evidence>
<feature type="domain" description="Aminotransferase class I/classII large" evidence="2">
    <location>
        <begin position="34"/>
        <end position="381"/>
    </location>
</feature>
<dbReference type="PANTHER" id="PTHR42691">
    <property type="entry name" value="ASPARTATE AMINOTRANSFERASE YHDR-RELATED"/>
    <property type="match status" value="1"/>
</dbReference>
<dbReference type="InterPro" id="IPR015422">
    <property type="entry name" value="PyrdxlP-dep_Trfase_small"/>
</dbReference>
<name>A0A0D8IC21_9CLOT</name>
<keyword evidence="1 3" id="KW-0032">Aminotransferase</keyword>
<reference evidence="3 4" key="1">
    <citation type="submission" date="2014-10" db="EMBL/GenBank/DDBJ databases">
        <title>Genome sequence of Clostridium aceticum DSM 1496.</title>
        <authorList>
            <person name="Poehlein A."/>
            <person name="Schiel-Bengelsdorf B."/>
            <person name="Gottschalk G."/>
            <person name="Duerre P."/>
            <person name="Daniel R."/>
        </authorList>
    </citation>
    <scope>NUCLEOTIDE SEQUENCE [LARGE SCALE GENOMIC DNA]</scope>
    <source>
        <strain evidence="3 4">DSM 1496</strain>
    </source>
</reference>
<sequence>MISEKIISNLSRSSWIRAMFEEGAKLAEKYGADKVYDFSLGNPYAEPPEEVTESLKKYVLTEEKGLHRYMNNAGFPEVREKIAKSLQKRSGVELTQQNVVMTVGAAGGLNVVLKAILNPEEEVIAFAPYFVEYSFYADNHGGKTVVVPPDVTTFEPDIKAFEAAITPKTKAVIINNPNNPTGVIYREEKLKDIAQIIERKEKEYNTTIFVISDEPYGEIVYDDFNVPSILAIFKNGIIINSFSKSLGLAGERIGYIAVSSKIEKVGLLIDALTFCNRTLGFVNAPGLFQKVVGDALEAKVDVEAYKKRRDFLYNHLTELGFECVKPQGAFYLFPKALIEDDIEFVKRALKYNLLLVPGTGFGCPGYFRISYCVKFDMIENSIGAFTKLAAEFK</sequence>
<dbReference type="CDD" id="cd00609">
    <property type="entry name" value="AAT_like"/>
    <property type="match status" value="1"/>
</dbReference>
<evidence type="ECO:0000256" key="1">
    <source>
        <dbReference type="RuleBase" id="RU000481"/>
    </source>
</evidence>